<dbReference type="Gene3D" id="3.40.50.720">
    <property type="entry name" value="NAD(P)-binding Rossmann-like Domain"/>
    <property type="match status" value="1"/>
</dbReference>
<dbReference type="SUPFAM" id="SSF51735">
    <property type="entry name" value="NAD(P)-binding Rossmann-fold domains"/>
    <property type="match status" value="1"/>
</dbReference>
<dbReference type="GO" id="GO:0070402">
    <property type="term" value="F:NADPH binding"/>
    <property type="evidence" value="ECO:0007669"/>
    <property type="project" value="TreeGrafter"/>
</dbReference>
<evidence type="ECO:0000313" key="5">
    <source>
        <dbReference type="Proteomes" id="UP000612746"/>
    </source>
</evidence>
<dbReference type="InterPro" id="IPR011032">
    <property type="entry name" value="GroES-like_sf"/>
</dbReference>
<organism evidence="4 5">
    <name type="scientific">Umbelopsis vinacea</name>
    <dbReference type="NCBI Taxonomy" id="44442"/>
    <lineage>
        <taxon>Eukaryota</taxon>
        <taxon>Fungi</taxon>
        <taxon>Fungi incertae sedis</taxon>
        <taxon>Mucoromycota</taxon>
        <taxon>Mucoromycotina</taxon>
        <taxon>Umbelopsidomycetes</taxon>
        <taxon>Umbelopsidales</taxon>
        <taxon>Umbelopsidaceae</taxon>
        <taxon>Umbelopsis</taxon>
    </lineage>
</organism>
<evidence type="ECO:0000256" key="1">
    <source>
        <dbReference type="ARBA" id="ARBA00022857"/>
    </source>
</evidence>
<keyword evidence="5" id="KW-1185">Reference proteome</keyword>
<dbReference type="AlphaFoldDB" id="A0A8H7PVZ9"/>
<keyword evidence="1" id="KW-0521">NADP</keyword>
<proteinExistence type="predicted"/>
<gene>
    <name evidence="4" type="ORF">INT44_003503</name>
</gene>
<dbReference type="Pfam" id="PF00107">
    <property type="entry name" value="ADH_zinc_N"/>
    <property type="match status" value="1"/>
</dbReference>
<evidence type="ECO:0000256" key="2">
    <source>
        <dbReference type="ARBA" id="ARBA00023002"/>
    </source>
</evidence>
<dbReference type="InterPro" id="IPR020843">
    <property type="entry name" value="ER"/>
</dbReference>
<dbReference type="Pfam" id="PF08240">
    <property type="entry name" value="ADH_N"/>
    <property type="match status" value="1"/>
</dbReference>
<dbReference type="SUPFAM" id="SSF50129">
    <property type="entry name" value="GroES-like"/>
    <property type="match status" value="1"/>
</dbReference>
<protein>
    <recommendedName>
        <fullName evidence="3">Enoyl reductase (ER) domain-containing protein</fullName>
    </recommendedName>
</protein>
<dbReference type="Proteomes" id="UP000612746">
    <property type="component" value="Unassembled WGS sequence"/>
</dbReference>
<keyword evidence="2" id="KW-0560">Oxidoreductase</keyword>
<evidence type="ECO:0000313" key="4">
    <source>
        <dbReference type="EMBL" id="KAG2180499.1"/>
    </source>
</evidence>
<dbReference type="InterPro" id="IPR014189">
    <property type="entry name" value="Quinone_OxRdtase_PIG3"/>
</dbReference>
<dbReference type="Gene3D" id="3.90.180.10">
    <property type="entry name" value="Medium-chain alcohol dehydrogenases, catalytic domain"/>
    <property type="match status" value="1"/>
</dbReference>
<dbReference type="NCBIfam" id="TIGR02824">
    <property type="entry name" value="quinone_pig3"/>
    <property type="match status" value="1"/>
</dbReference>
<dbReference type="EMBL" id="JAEPRA010000009">
    <property type="protein sequence ID" value="KAG2180499.1"/>
    <property type="molecule type" value="Genomic_DNA"/>
</dbReference>
<reference evidence="4" key="1">
    <citation type="submission" date="2020-12" db="EMBL/GenBank/DDBJ databases">
        <title>Metabolic potential, ecology and presence of endohyphal bacteria is reflected in genomic diversity of Mucoromycotina.</title>
        <authorList>
            <person name="Muszewska A."/>
            <person name="Okrasinska A."/>
            <person name="Steczkiewicz K."/>
            <person name="Drgas O."/>
            <person name="Orlowska M."/>
            <person name="Perlinska-Lenart U."/>
            <person name="Aleksandrzak-Piekarczyk T."/>
            <person name="Szatraj K."/>
            <person name="Zielenkiewicz U."/>
            <person name="Pilsyk S."/>
            <person name="Malc E."/>
            <person name="Mieczkowski P."/>
            <person name="Kruszewska J.S."/>
            <person name="Biernat P."/>
            <person name="Pawlowska J."/>
        </authorList>
    </citation>
    <scope>NUCLEOTIDE SEQUENCE</scope>
    <source>
        <strain evidence="4">WA0000051536</strain>
    </source>
</reference>
<dbReference type="PANTHER" id="PTHR48106">
    <property type="entry name" value="QUINONE OXIDOREDUCTASE PIG3-RELATED"/>
    <property type="match status" value="1"/>
</dbReference>
<dbReference type="InterPro" id="IPR013154">
    <property type="entry name" value="ADH-like_N"/>
</dbReference>
<name>A0A8H7PVZ9_9FUNG</name>
<dbReference type="CDD" id="cd05276">
    <property type="entry name" value="p53_inducible_oxidoreductase"/>
    <property type="match status" value="1"/>
</dbReference>
<accession>A0A8H7PVZ9</accession>
<feature type="domain" description="Enoyl reductase (ER)" evidence="3">
    <location>
        <begin position="28"/>
        <end position="344"/>
    </location>
</feature>
<dbReference type="InterPro" id="IPR013149">
    <property type="entry name" value="ADH-like_C"/>
</dbReference>
<dbReference type="SMART" id="SM00829">
    <property type="entry name" value="PKS_ER"/>
    <property type="match status" value="1"/>
</dbReference>
<dbReference type="GO" id="GO:0016651">
    <property type="term" value="F:oxidoreductase activity, acting on NAD(P)H"/>
    <property type="evidence" value="ECO:0007669"/>
    <property type="project" value="TreeGrafter"/>
</dbReference>
<sequence>MFGMHHRWGMKFDHNYLLQVLQPIYILGTILSPQLKLPRFLSRYDSSHVKAFALNRMDLLQRKGLYPPPKGASKIMGVEVSGIVEEVGQDVKGFKVGDAVFGLISGGGYAEYAAIEQELAMHKPENLSFEEAAAIPETWFTAYQALFFVAGFKKGDDILIHAGASGVGIAAIQIAKLYGANKIYVTVGSDDKVSFCEKVGATKGFNYKTGDWAKQLSEATNGQGVNVIIDAIGKNYFAQNLDSLAVDGHMVIIAFMSGNIVDKVDLGPLLRKRLRIEGTALRSRSLEYQARLRDEIEQHLVREHFAKPDHDHLRIFIDKVYNWNDVIESHKYLESDQSMGKIVLKIE</sequence>
<dbReference type="OrthoDB" id="203908at2759"/>
<comment type="caution">
    <text evidence="4">The sequence shown here is derived from an EMBL/GenBank/DDBJ whole genome shotgun (WGS) entry which is preliminary data.</text>
</comment>
<dbReference type="PANTHER" id="PTHR48106:SF18">
    <property type="entry name" value="QUINONE OXIDOREDUCTASE PIG3"/>
    <property type="match status" value="1"/>
</dbReference>
<evidence type="ECO:0000259" key="3">
    <source>
        <dbReference type="SMART" id="SM00829"/>
    </source>
</evidence>
<dbReference type="InterPro" id="IPR036291">
    <property type="entry name" value="NAD(P)-bd_dom_sf"/>
</dbReference>